<keyword evidence="5 8" id="KW-0732">Signal</keyword>
<dbReference type="NCBIfam" id="TIGR01376">
    <property type="entry name" value="POMP_repeat"/>
    <property type="match status" value="1"/>
</dbReference>
<dbReference type="AlphaFoldDB" id="D3B5L3"/>
<evidence type="ECO:0000256" key="3">
    <source>
        <dbReference type="ARBA" id="ARBA00004613"/>
    </source>
</evidence>
<proteinExistence type="predicted"/>
<gene>
    <name evidence="9" type="ORF">PPL_03951</name>
</gene>
<evidence type="ECO:0000256" key="4">
    <source>
        <dbReference type="ARBA" id="ARBA00022525"/>
    </source>
</evidence>
<organism evidence="9 10">
    <name type="scientific">Heterostelium pallidum (strain ATCC 26659 / Pp 5 / PN500)</name>
    <name type="common">Cellular slime mold</name>
    <name type="synonym">Polysphondylium pallidum</name>
    <dbReference type="NCBI Taxonomy" id="670386"/>
    <lineage>
        <taxon>Eukaryota</taxon>
        <taxon>Amoebozoa</taxon>
        <taxon>Evosea</taxon>
        <taxon>Eumycetozoa</taxon>
        <taxon>Dictyostelia</taxon>
        <taxon>Acytosteliales</taxon>
        <taxon>Acytosteliaceae</taxon>
        <taxon>Heterostelium</taxon>
    </lineage>
</organism>
<evidence type="ECO:0000256" key="7">
    <source>
        <dbReference type="ARBA" id="ARBA00023237"/>
    </source>
</evidence>
<dbReference type="Proteomes" id="UP000001396">
    <property type="component" value="Unassembled WGS sequence"/>
</dbReference>
<dbReference type="InParanoid" id="D3B5L3"/>
<evidence type="ECO:0000256" key="8">
    <source>
        <dbReference type="SAM" id="SignalP"/>
    </source>
</evidence>
<dbReference type="RefSeq" id="XP_020435278.1">
    <property type="nucleotide sequence ID" value="XM_020574864.1"/>
</dbReference>
<keyword evidence="7" id="KW-0998">Cell outer membrane</keyword>
<feature type="signal peptide" evidence="8">
    <location>
        <begin position="1"/>
        <end position="19"/>
    </location>
</feature>
<evidence type="ECO:0000256" key="6">
    <source>
        <dbReference type="ARBA" id="ARBA00023136"/>
    </source>
</evidence>
<dbReference type="SUPFAM" id="SSF51126">
    <property type="entry name" value="Pectin lyase-like"/>
    <property type="match status" value="2"/>
</dbReference>
<dbReference type="PANTHER" id="PTHR11319:SF35">
    <property type="entry name" value="OUTER MEMBRANE PROTEIN PMPC-RELATED"/>
    <property type="match status" value="1"/>
</dbReference>
<evidence type="ECO:0008006" key="11">
    <source>
        <dbReference type="Google" id="ProtNLM"/>
    </source>
</evidence>
<reference evidence="9 10" key="1">
    <citation type="journal article" date="2011" name="Genome Res.">
        <title>Phylogeny-wide analysis of social amoeba genomes highlights ancient origins for complex intercellular communication.</title>
        <authorList>
            <person name="Heidel A.J."/>
            <person name="Lawal H.M."/>
            <person name="Felder M."/>
            <person name="Schilde C."/>
            <person name="Helps N.R."/>
            <person name="Tunggal B."/>
            <person name="Rivero F."/>
            <person name="John U."/>
            <person name="Schleicher M."/>
            <person name="Eichinger L."/>
            <person name="Platzer M."/>
            <person name="Noegel A.A."/>
            <person name="Schaap P."/>
            <person name="Gloeckner G."/>
        </authorList>
    </citation>
    <scope>NUCLEOTIDE SEQUENCE [LARGE SCALE GENOMIC DNA]</scope>
    <source>
        <strain evidence="10">ATCC 26659 / Pp 5 / PN500</strain>
    </source>
</reference>
<evidence type="ECO:0000313" key="10">
    <source>
        <dbReference type="Proteomes" id="UP000001396"/>
    </source>
</evidence>
<dbReference type="GO" id="GO:0005576">
    <property type="term" value="C:extracellular region"/>
    <property type="evidence" value="ECO:0007669"/>
    <property type="project" value="UniProtKB-SubCell"/>
</dbReference>
<feature type="chain" id="PRO_5003042226" description="EGF-like domain-containing protein" evidence="8">
    <location>
        <begin position="20"/>
        <end position="555"/>
    </location>
</feature>
<dbReference type="InterPro" id="IPR003368">
    <property type="entry name" value="POMP_repeat"/>
</dbReference>
<keyword evidence="4" id="KW-0964">Secreted</keyword>
<name>D3B5L3_HETP5</name>
<dbReference type="EMBL" id="ADBJ01000017">
    <property type="protein sequence ID" value="EFA83161.1"/>
    <property type="molecule type" value="Genomic_DNA"/>
</dbReference>
<dbReference type="InterPro" id="IPR011050">
    <property type="entry name" value="Pectin_lyase_fold/virulence"/>
</dbReference>
<keyword evidence="10" id="KW-1185">Reference proteome</keyword>
<protein>
    <recommendedName>
        <fullName evidence="11">EGF-like domain-containing protein</fullName>
    </recommendedName>
</protein>
<sequence>MKLLYSILLIAISIATINCMSITSVEQEIKEKFTTGSVATCVVNNKVSSCSSTPNAYVCPSIISCIRLFNQSQQTQNYQVLISAGSYGPNDCPGYLGVLQFPGSISFIGYNGLVDIQCGSSQFLTLNVGSNPIDIMFDNLSIKGKAEYNGGAIAIGGNSRSALASTLLFSNVISNGSYAGGYGGFAYCSFGKVYVLNSTFAGNTAQSGGGVISAPYGQVVSIQSNYYQNTIYDEEGGAIYSSSANLINSTFIGNNAYMAGAVATIYLMDVVNSTFIENHCSFTGGAIYSLNGINVYGSTFQYNSAGNGGAIFGINITIGLSSFQGNQAQFSGAGGAVYADAENPIQMVVVNSTFDQNSADGIGGAIYTIQTSIFLTGCVFTYNNANNSGGALYIGYRSDIAQVDIINSLLTDNYAALDGGAIYLYQLNSLEGPFMVNLYGTILDRNTAGNYAGGLYFLGYPKQLIGGQFVNSISNEPGSYTFYSLSVQGVNKANITLPYAHEPYFVTIYDEQSFSYYKAIGVIGSCFNGVAQINDDGYILSCSCFAGATGPSCDN</sequence>
<evidence type="ECO:0000256" key="2">
    <source>
        <dbReference type="ARBA" id="ARBA00004442"/>
    </source>
</evidence>
<dbReference type="PANTHER" id="PTHR11319">
    <property type="entry name" value="G PROTEIN-COUPLED RECEPTOR-RELATED"/>
    <property type="match status" value="1"/>
</dbReference>
<evidence type="ECO:0000256" key="5">
    <source>
        <dbReference type="ARBA" id="ARBA00022729"/>
    </source>
</evidence>
<keyword evidence="6" id="KW-0472">Membrane</keyword>
<evidence type="ECO:0000313" key="9">
    <source>
        <dbReference type="EMBL" id="EFA83161.1"/>
    </source>
</evidence>
<accession>D3B5L3</accession>
<evidence type="ECO:0000256" key="1">
    <source>
        <dbReference type="ARBA" id="ARBA00004196"/>
    </source>
</evidence>
<comment type="subcellular location">
    <subcellularLocation>
        <location evidence="1">Cell envelope</location>
    </subcellularLocation>
    <subcellularLocation>
        <location evidence="2">Cell outer membrane</location>
    </subcellularLocation>
    <subcellularLocation>
        <location evidence="3">Secreted</location>
    </subcellularLocation>
</comment>
<comment type="caution">
    <text evidence="9">The sequence shown here is derived from an EMBL/GenBank/DDBJ whole genome shotgun (WGS) entry which is preliminary data.</text>
</comment>
<dbReference type="GeneID" id="31359438"/>
<dbReference type="Pfam" id="PF02415">
    <property type="entry name" value="Chlam_PMP"/>
    <property type="match status" value="2"/>
</dbReference>